<dbReference type="GO" id="GO:0046975">
    <property type="term" value="F:histone H3K36 methyltransferase activity"/>
    <property type="evidence" value="ECO:0007669"/>
    <property type="project" value="TreeGrafter"/>
</dbReference>
<dbReference type="GO" id="GO:0003697">
    <property type="term" value="F:single-stranded DNA binding"/>
    <property type="evidence" value="ECO:0007669"/>
    <property type="project" value="TreeGrafter"/>
</dbReference>
<dbReference type="AlphaFoldDB" id="E2C557"/>
<dbReference type="GO" id="GO:0032259">
    <property type="term" value="P:methylation"/>
    <property type="evidence" value="ECO:0007669"/>
    <property type="project" value="UniProtKB-KW"/>
</dbReference>
<name>E2C557_HARSA</name>
<dbReference type="PANTHER" id="PTHR46060:SF2">
    <property type="entry name" value="HISTONE-LYSINE N-METHYLTRANSFERASE SETMAR"/>
    <property type="match status" value="1"/>
</dbReference>
<keyword evidence="3" id="KW-1185">Reference proteome</keyword>
<dbReference type="Gene3D" id="3.30.420.10">
    <property type="entry name" value="Ribonuclease H-like superfamily/Ribonuclease H"/>
    <property type="match status" value="1"/>
</dbReference>
<dbReference type="InterPro" id="IPR052709">
    <property type="entry name" value="Transposase-MT_Hybrid"/>
</dbReference>
<sequence>NRRGIVFHQDNARPHTPSTTRQKLRELGWEVISHPPYSPDLAPSDYHLFKHLQNFLDGTKLISREACENELAKFFTNRDEDFFNRGIMKLPSKWTKVIEQNGAYLI</sequence>
<reference evidence="2 3" key="1">
    <citation type="journal article" date="2010" name="Science">
        <title>Genomic comparison of the ants Camponotus floridanus and Harpegnathos saltator.</title>
        <authorList>
            <person name="Bonasio R."/>
            <person name="Zhang G."/>
            <person name="Ye C."/>
            <person name="Mutti N.S."/>
            <person name="Fang X."/>
            <person name="Qin N."/>
            <person name="Donahue G."/>
            <person name="Yang P."/>
            <person name="Li Q."/>
            <person name="Li C."/>
            <person name="Zhang P."/>
            <person name="Huang Z."/>
            <person name="Berger S.L."/>
            <person name="Reinberg D."/>
            <person name="Wang J."/>
            <person name="Liebig J."/>
        </authorList>
    </citation>
    <scope>NUCLEOTIDE SEQUENCE [LARGE SCALE GENOMIC DNA]</scope>
    <source>
        <strain evidence="2 3">R22 G/1</strain>
    </source>
</reference>
<feature type="non-terminal residue" evidence="2">
    <location>
        <position position="106"/>
    </location>
</feature>
<dbReference type="GO" id="GO:0035861">
    <property type="term" value="C:site of double-strand break"/>
    <property type="evidence" value="ECO:0007669"/>
    <property type="project" value="TreeGrafter"/>
</dbReference>
<dbReference type="GO" id="GO:0006303">
    <property type="term" value="P:double-strand break repair via nonhomologous end joining"/>
    <property type="evidence" value="ECO:0007669"/>
    <property type="project" value="TreeGrafter"/>
</dbReference>
<dbReference type="GO" id="GO:0005634">
    <property type="term" value="C:nucleus"/>
    <property type="evidence" value="ECO:0007669"/>
    <property type="project" value="TreeGrafter"/>
</dbReference>
<dbReference type="GO" id="GO:0044774">
    <property type="term" value="P:mitotic DNA integrity checkpoint signaling"/>
    <property type="evidence" value="ECO:0007669"/>
    <property type="project" value="TreeGrafter"/>
</dbReference>
<dbReference type="OMA" id="HERWQKV"/>
<dbReference type="InParanoid" id="E2C557"/>
<feature type="region of interest" description="Disordered" evidence="1">
    <location>
        <begin position="1"/>
        <end position="20"/>
    </location>
</feature>
<dbReference type="GO" id="GO:0042800">
    <property type="term" value="F:histone H3K4 methyltransferase activity"/>
    <property type="evidence" value="ECO:0007669"/>
    <property type="project" value="TreeGrafter"/>
</dbReference>
<dbReference type="EMBL" id="GL452759">
    <property type="protein sequence ID" value="EFN76923.1"/>
    <property type="molecule type" value="Genomic_DNA"/>
</dbReference>
<dbReference type="OrthoDB" id="10032414at2759"/>
<protein>
    <submittedName>
        <fullName evidence="2">Histone-lysine N-methyltransferase SETMAR</fullName>
    </submittedName>
</protein>
<gene>
    <name evidence="2" type="ORF">EAI_08466</name>
</gene>
<dbReference type="GO" id="GO:0003690">
    <property type="term" value="F:double-stranded DNA binding"/>
    <property type="evidence" value="ECO:0007669"/>
    <property type="project" value="TreeGrafter"/>
</dbReference>
<dbReference type="GO" id="GO:0015074">
    <property type="term" value="P:DNA integration"/>
    <property type="evidence" value="ECO:0007669"/>
    <property type="project" value="TreeGrafter"/>
</dbReference>
<organism evidence="3">
    <name type="scientific">Harpegnathos saltator</name>
    <name type="common">Jerdon's jumping ant</name>
    <dbReference type="NCBI Taxonomy" id="610380"/>
    <lineage>
        <taxon>Eukaryota</taxon>
        <taxon>Metazoa</taxon>
        <taxon>Ecdysozoa</taxon>
        <taxon>Arthropoda</taxon>
        <taxon>Hexapoda</taxon>
        <taxon>Insecta</taxon>
        <taxon>Pterygota</taxon>
        <taxon>Neoptera</taxon>
        <taxon>Endopterygota</taxon>
        <taxon>Hymenoptera</taxon>
        <taxon>Apocrita</taxon>
        <taxon>Aculeata</taxon>
        <taxon>Formicoidea</taxon>
        <taxon>Formicidae</taxon>
        <taxon>Ponerinae</taxon>
        <taxon>Ponerini</taxon>
        <taxon>Harpegnathos</taxon>
    </lineage>
</organism>
<dbReference type="GO" id="GO:0000729">
    <property type="term" value="P:DNA double-strand break processing"/>
    <property type="evidence" value="ECO:0007669"/>
    <property type="project" value="TreeGrafter"/>
</dbReference>
<dbReference type="InterPro" id="IPR036397">
    <property type="entry name" value="RNaseH_sf"/>
</dbReference>
<evidence type="ECO:0000313" key="2">
    <source>
        <dbReference type="EMBL" id="EFN76923.1"/>
    </source>
</evidence>
<keyword evidence="2" id="KW-0808">Transferase</keyword>
<evidence type="ECO:0000256" key="1">
    <source>
        <dbReference type="SAM" id="MobiDB-lite"/>
    </source>
</evidence>
<dbReference type="GO" id="GO:0044547">
    <property type="term" value="F:DNA topoisomerase binding"/>
    <property type="evidence" value="ECO:0007669"/>
    <property type="project" value="TreeGrafter"/>
</dbReference>
<proteinExistence type="predicted"/>
<evidence type="ECO:0000313" key="3">
    <source>
        <dbReference type="Proteomes" id="UP000008237"/>
    </source>
</evidence>
<accession>E2C557</accession>
<dbReference type="GO" id="GO:0000014">
    <property type="term" value="F:single-stranded DNA endodeoxyribonuclease activity"/>
    <property type="evidence" value="ECO:0007669"/>
    <property type="project" value="TreeGrafter"/>
</dbReference>
<feature type="non-terminal residue" evidence="2">
    <location>
        <position position="1"/>
    </location>
</feature>
<dbReference type="GO" id="GO:0000793">
    <property type="term" value="C:condensed chromosome"/>
    <property type="evidence" value="ECO:0007669"/>
    <property type="project" value="TreeGrafter"/>
</dbReference>
<dbReference type="Proteomes" id="UP000008237">
    <property type="component" value="Unassembled WGS sequence"/>
</dbReference>
<dbReference type="PANTHER" id="PTHR46060">
    <property type="entry name" value="MARINER MOS1 TRANSPOSASE-LIKE PROTEIN"/>
    <property type="match status" value="1"/>
</dbReference>
<dbReference type="GO" id="GO:0031297">
    <property type="term" value="P:replication fork processing"/>
    <property type="evidence" value="ECO:0007669"/>
    <property type="project" value="TreeGrafter"/>
</dbReference>
<keyword evidence="2" id="KW-0489">Methyltransferase</keyword>